<feature type="domain" description="DOMON" evidence="4">
    <location>
        <begin position="283"/>
        <end position="418"/>
    </location>
</feature>
<dbReference type="AlphaFoldDB" id="A0A913Z2E8"/>
<sequence>MAVPRGLCALLVAVLQVSLSVAAPYYGARVGDLSTIFHDVAGTVYAADDNTLVIRGFSYDGTAPDAFFWIGSTSSPDSTGTILPIDPRYPDQKLGRFQDVEVIVDLPDGTTISDYRWLSVWCREFSADFGNLIFPANFEAPAIHDLGALPTFAHRVRADSVKVLDAKTLRFENLFYDGNGPDAYFWAGTTSAPTSNGIKLIWKPDSPATGTNQRLDRSFNGDTIVVTMPDAMTVYDITYASLWCVLFTQNFGHVSINPNELNVPAVVEEMSPPFDHCEVLSDNEFHVRWKVEGANIKVELAGRVDPGNYLAFGLSGSETRTLMDGSDVTVAWMDQSTMSPMVVDYRLQSKAQCSTNNGLGACPDDIASVGGTNNAVFEELLSADGITMFTYSRPLNTGDSTDKVIPTDASVFISWAIGPINPDGRVAKHVKVPLGNPAINFGRQGTTTCPEFTAIDSGNPLEPWPPSSISNETTFTVDIGQSGGERGYTGITGKVGWGIAWYVNDLLIPEITVQRGMTYTFEVHGGNDPALAARYHPFYITDDSEGGFAQKTEDEKMDVTIYAGPTEGAYCEWEVRTPGTSPDDYDNFLSYRYYLERNCVDAVPTPGRLTWTPDGSTPDLVYYQCYTHRFLGWKIRVVDEPVTGTMPSWEGTGAPPTGPPATADDGTQPPETRSTELGANPSTTVPGTGGATASVTTSVALMISALLAAMLF</sequence>
<evidence type="ECO:0000259" key="5">
    <source>
        <dbReference type="PROSITE" id="PS51549"/>
    </source>
</evidence>
<dbReference type="InterPro" id="IPR052126">
    <property type="entry name" value="Spindle_Org/Thrombomodulin"/>
</dbReference>
<keyword evidence="1" id="KW-0677">Repeat</keyword>
<feature type="region of interest" description="Disordered" evidence="2">
    <location>
        <begin position="644"/>
        <end position="690"/>
    </location>
</feature>
<feature type="signal peptide" evidence="3">
    <location>
        <begin position="1"/>
        <end position="22"/>
    </location>
</feature>
<dbReference type="GeneID" id="119720426"/>
<evidence type="ECO:0000256" key="2">
    <source>
        <dbReference type="SAM" id="MobiDB-lite"/>
    </source>
</evidence>
<evidence type="ECO:0000313" key="6">
    <source>
        <dbReference type="EnsemblMetazoa" id="XP_038046019.1"/>
    </source>
</evidence>
<dbReference type="SMART" id="SM00664">
    <property type="entry name" value="DoH"/>
    <property type="match status" value="1"/>
</dbReference>
<dbReference type="RefSeq" id="XP_038046019.1">
    <property type="nucleotide sequence ID" value="XM_038190091.1"/>
</dbReference>
<keyword evidence="7" id="KW-1185">Reference proteome</keyword>
<proteinExistence type="predicted"/>
<dbReference type="InterPro" id="IPR005018">
    <property type="entry name" value="DOMON_domain"/>
</dbReference>
<keyword evidence="3" id="KW-0732">Signal</keyword>
<dbReference type="PANTHER" id="PTHR24036:SF5">
    <property type="entry name" value="THROMBOMODULIN"/>
    <property type="match status" value="1"/>
</dbReference>
<dbReference type="PANTHER" id="PTHR24036">
    <property type="entry name" value="SKELETOR-RELATED"/>
    <property type="match status" value="1"/>
</dbReference>
<feature type="compositionally biased region" description="Low complexity" evidence="2">
    <location>
        <begin position="651"/>
        <end position="667"/>
    </location>
</feature>
<dbReference type="OMA" id="PYQYDIW"/>
<dbReference type="OrthoDB" id="2448405at2759"/>
<dbReference type="EnsemblMetazoa" id="XM_038190091.1">
    <property type="protein sequence ID" value="XP_038046019.1"/>
    <property type="gene ID" value="LOC119720426"/>
</dbReference>
<feature type="chain" id="PRO_5037827293" description="Protein Skeletor" evidence="3">
    <location>
        <begin position="23"/>
        <end position="712"/>
    </location>
</feature>
<protein>
    <recommendedName>
        <fullName evidence="8">Protein Skeletor</fullName>
    </recommendedName>
</protein>
<dbReference type="PROSITE" id="PS50836">
    <property type="entry name" value="DOMON"/>
    <property type="match status" value="1"/>
</dbReference>
<evidence type="ECO:0000259" key="4">
    <source>
        <dbReference type="PROSITE" id="PS50836"/>
    </source>
</evidence>
<dbReference type="InterPro" id="IPR045266">
    <property type="entry name" value="DOH_DOMON"/>
</dbReference>
<dbReference type="SMART" id="SM00686">
    <property type="entry name" value="DM13"/>
    <property type="match status" value="2"/>
</dbReference>
<evidence type="ECO:0008006" key="8">
    <source>
        <dbReference type="Google" id="ProtNLM"/>
    </source>
</evidence>
<dbReference type="Pfam" id="PF10517">
    <property type="entry name" value="DM13"/>
    <property type="match status" value="2"/>
</dbReference>
<evidence type="ECO:0000256" key="3">
    <source>
        <dbReference type="SAM" id="SignalP"/>
    </source>
</evidence>
<dbReference type="InterPro" id="IPR057443">
    <property type="entry name" value="At5g54830-like"/>
</dbReference>
<dbReference type="CDD" id="cd09631">
    <property type="entry name" value="DOMON_DOH"/>
    <property type="match status" value="1"/>
</dbReference>
<dbReference type="PROSITE" id="PS51549">
    <property type="entry name" value="DM13"/>
    <property type="match status" value="2"/>
</dbReference>
<organism evidence="6 7">
    <name type="scientific">Patiria miniata</name>
    <name type="common">Bat star</name>
    <name type="synonym">Asterina miniata</name>
    <dbReference type="NCBI Taxonomy" id="46514"/>
    <lineage>
        <taxon>Eukaryota</taxon>
        <taxon>Metazoa</taxon>
        <taxon>Echinodermata</taxon>
        <taxon>Eleutherozoa</taxon>
        <taxon>Asterozoa</taxon>
        <taxon>Asteroidea</taxon>
        <taxon>Valvatacea</taxon>
        <taxon>Valvatida</taxon>
        <taxon>Asterinidae</taxon>
        <taxon>Patiria</taxon>
    </lineage>
</organism>
<accession>A0A913Z2E8</accession>
<dbReference type="InterPro" id="IPR019545">
    <property type="entry name" value="DM13_domain"/>
</dbReference>
<feature type="domain" description="DM13" evidence="5">
    <location>
        <begin position="144"/>
        <end position="257"/>
    </location>
</feature>
<feature type="compositionally biased region" description="Low complexity" evidence="2">
    <location>
        <begin position="681"/>
        <end position="690"/>
    </location>
</feature>
<name>A0A913Z2E8_PATMI</name>
<evidence type="ECO:0000256" key="1">
    <source>
        <dbReference type="ARBA" id="ARBA00022737"/>
    </source>
</evidence>
<feature type="domain" description="DM13" evidence="5">
    <location>
        <begin position="27"/>
        <end position="135"/>
    </location>
</feature>
<evidence type="ECO:0000313" key="7">
    <source>
        <dbReference type="Proteomes" id="UP000887568"/>
    </source>
</evidence>
<dbReference type="Proteomes" id="UP000887568">
    <property type="component" value="Unplaced"/>
</dbReference>
<dbReference type="Pfam" id="PF03351">
    <property type="entry name" value="DOMON"/>
    <property type="match status" value="1"/>
</dbReference>
<reference evidence="6" key="1">
    <citation type="submission" date="2022-11" db="UniProtKB">
        <authorList>
            <consortium name="EnsemblMetazoa"/>
        </authorList>
    </citation>
    <scope>IDENTIFICATION</scope>
</reference>
<dbReference type="Pfam" id="PF25489">
    <property type="entry name" value="At5g54830"/>
    <property type="match status" value="1"/>
</dbReference>